<dbReference type="InParanoid" id="A0A7N2LIK4"/>
<keyword evidence="6" id="KW-0547">Nucleotide-binding</keyword>
<dbReference type="KEGG" id="qlo:115985708"/>
<name>A0A7N2LIK4_QUELO</name>
<sequence>MRNYSMLTPFFYIFFLLFIFLHITFTTSTPPYIAVDNITLDCGSFGNSKATDERDWIGDIGSKYSPIKQNNKSNSSEAQRPVSNESIPYRTARFSYSQFTCVFLVTPGPKFVRLDFHSAAYSGFTKSKDFFTVKAGSFTLLRNFSSSIYTDSSDEKYFFKEFCINVEKNKKLKLTFIPFASGSMSYYAFINGIEVVSMPTDMYYTSSSSIIEGKVPVYVGRSPQFYINYSMALEMVYRLSIGGSSIPPMQDTGMFRKWSEGMTDYLLSNGTSPRDPSLKLKYSKIPKYIAPGTRDSMSNLTWGLPVETRFNYRVRLHFCEIDLGIHFSGTREFTIYIDYQLAEETADVILWADDNNTSYYKDYVVMIQNKGEDSHTLAIDLHPRTDATLSDAILNGVEVFKLGDLSGNLAGLNMVPPLMD</sequence>
<dbReference type="GeneID" id="115985708"/>
<dbReference type="GO" id="GO:0004714">
    <property type="term" value="F:transmembrane receptor protein tyrosine kinase activity"/>
    <property type="evidence" value="ECO:0007669"/>
    <property type="project" value="InterPro"/>
</dbReference>
<evidence type="ECO:0000313" key="15">
    <source>
        <dbReference type="Proteomes" id="UP000594261"/>
    </source>
</evidence>
<keyword evidence="2" id="KW-0723">Serine/threonine-protein kinase</keyword>
<reference evidence="14 15" key="1">
    <citation type="journal article" date="2016" name="G3 (Bethesda)">
        <title>First Draft Assembly and Annotation of the Genome of a California Endemic Oak Quercus lobata Nee (Fagaceae).</title>
        <authorList>
            <person name="Sork V.L."/>
            <person name="Fitz-Gibbon S.T."/>
            <person name="Puiu D."/>
            <person name="Crepeau M."/>
            <person name="Gugger P.F."/>
            <person name="Sherman R."/>
            <person name="Stevens K."/>
            <person name="Langley C.H."/>
            <person name="Pellegrini M."/>
            <person name="Salzberg S.L."/>
        </authorList>
    </citation>
    <scope>NUCLEOTIDE SEQUENCE [LARGE SCALE GENOMIC DNA]</scope>
    <source>
        <strain evidence="14 15">cv. SW786</strain>
    </source>
</reference>
<dbReference type="InterPro" id="IPR019794">
    <property type="entry name" value="Peroxidases_AS"/>
</dbReference>
<dbReference type="PANTHER" id="PTHR34590:SF15">
    <property type="entry name" value="PROTEIN KINASE DOMAIN-CONTAINING PROTEIN"/>
    <property type="match status" value="1"/>
</dbReference>
<keyword evidence="3" id="KW-0808">Transferase</keyword>
<keyword evidence="15" id="KW-1185">Reference proteome</keyword>
<keyword evidence="9" id="KW-1133">Transmembrane helix</keyword>
<evidence type="ECO:0000256" key="9">
    <source>
        <dbReference type="ARBA" id="ARBA00022989"/>
    </source>
</evidence>
<evidence type="ECO:0000259" key="13">
    <source>
        <dbReference type="Pfam" id="PF12819"/>
    </source>
</evidence>
<evidence type="ECO:0000256" key="8">
    <source>
        <dbReference type="ARBA" id="ARBA00022840"/>
    </source>
</evidence>
<dbReference type="AlphaFoldDB" id="A0A7N2LIK4"/>
<organism evidence="14 15">
    <name type="scientific">Quercus lobata</name>
    <name type="common">Valley oak</name>
    <dbReference type="NCBI Taxonomy" id="97700"/>
    <lineage>
        <taxon>Eukaryota</taxon>
        <taxon>Viridiplantae</taxon>
        <taxon>Streptophyta</taxon>
        <taxon>Embryophyta</taxon>
        <taxon>Tracheophyta</taxon>
        <taxon>Spermatophyta</taxon>
        <taxon>Magnoliopsida</taxon>
        <taxon>eudicotyledons</taxon>
        <taxon>Gunneridae</taxon>
        <taxon>Pentapetalae</taxon>
        <taxon>rosids</taxon>
        <taxon>fabids</taxon>
        <taxon>Fagales</taxon>
        <taxon>Fagaceae</taxon>
        <taxon>Quercus</taxon>
    </lineage>
</organism>
<feature type="chain" id="PRO_5029549305" description="Malectin-like domain-containing protein" evidence="12">
    <location>
        <begin position="29"/>
        <end position="420"/>
    </location>
</feature>
<dbReference type="FunFam" id="2.60.120.430:FF:000007">
    <property type="entry name" value="FERONIA receptor-like kinase"/>
    <property type="match status" value="1"/>
</dbReference>
<proteinExistence type="predicted"/>
<evidence type="ECO:0000313" key="14">
    <source>
        <dbReference type="EnsemblPlants" id="QL04p069891:mrna:CDS:1"/>
    </source>
</evidence>
<keyword evidence="7" id="KW-0418">Kinase</keyword>
<keyword evidence="4" id="KW-0812">Transmembrane</keyword>
<evidence type="ECO:0000256" key="4">
    <source>
        <dbReference type="ARBA" id="ARBA00022692"/>
    </source>
</evidence>
<keyword evidence="5 12" id="KW-0732">Signal</keyword>
<feature type="signal peptide" evidence="12">
    <location>
        <begin position="1"/>
        <end position="28"/>
    </location>
</feature>
<dbReference type="InterPro" id="IPR024788">
    <property type="entry name" value="Malectin-like_Carb-bd_dom"/>
</dbReference>
<dbReference type="EMBL" id="LRBV02000004">
    <property type="status" value="NOT_ANNOTATED_CDS"/>
    <property type="molecule type" value="Genomic_DNA"/>
</dbReference>
<dbReference type="OrthoDB" id="1720310at2759"/>
<evidence type="ECO:0000256" key="1">
    <source>
        <dbReference type="ARBA" id="ARBA00004479"/>
    </source>
</evidence>
<dbReference type="Gene3D" id="2.60.120.430">
    <property type="entry name" value="Galactose-binding lectin"/>
    <property type="match status" value="2"/>
</dbReference>
<keyword evidence="8" id="KW-0067">ATP-binding</keyword>
<evidence type="ECO:0000256" key="6">
    <source>
        <dbReference type="ARBA" id="ARBA00022741"/>
    </source>
</evidence>
<dbReference type="GO" id="GO:0005524">
    <property type="term" value="F:ATP binding"/>
    <property type="evidence" value="ECO:0007669"/>
    <property type="project" value="UniProtKB-KW"/>
</dbReference>
<accession>A0A7N2LIK4</accession>
<feature type="domain" description="Malectin-like" evidence="13">
    <location>
        <begin position="40"/>
        <end position="401"/>
    </location>
</feature>
<evidence type="ECO:0000256" key="7">
    <source>
        <dbReference type="ARBA" id="ARBA00022777"/>
    </source>
</evidence>
<dbReference type="EnsemblPlants" id="QL04p069891:mrna">
    <property type="protein sequence ID" value="QL04p069891:mrna:CDS:1"/>
    <property type="gene ID" value="QL04p069891"/>
</dbReference>
<evidence type="ECO:0000256" key="5">
    <source>
        <dbReference type="ARBA" id="ARBA00022729"/>
    </source>
</evidence>
<dbReference type="GO" id="GO:0004674">
    <property type="term" value="F:protein serine/threonine kinase activity"/>
    <property type="evidence" value="ECO:0007669"/>
    <property type="project" value="UniProtKB-KW"/>
</dbReference>
<keyword evidence="11" id="KW-0325">Glycoprotein</keyword>
<dbReference type="PROSITE" id="PS00436">
    <property type="entry name" value="PEROXIDASE_2"/>
    <property type="match status" value="1"/>
</dbReference>
<evidence type="ECO:0000256" key="2">
    <source>
        <dbReference type="ARBA" id="ARBA00022527"/>
    </source>
</evidence>
<dbReference type="PANTHER" id="PTHR34590">
    <property type="entry name" value="OS03G0124300 PROTEIN-RELATED"/>
    <property type="match status" value="1"/>
</dbReference>
<dbReference type="GO" id="GO:0016020">
    <property type="term" value="C:membrane"/>
    <property type="evidence" value="ECO:0007669"/>
    <property type="project" value="UniProtKB-SubCell"/>
</dbReference>
<reference evidence="14" key="2">
    <citation type="submission" date="2021-01" db="UniProtKB">
        <authorList>
            <consortium name="EnsemblPlants"/>
        </authorList>
    </citation>
    <scope>IDENTIFICATION</scope>
</reference>
<dbReference type="Pfam" id="PF12819">
    <property type="entry name" value="Malectin_like"/>
    <property type="match status" value="1"/>
</dbReference>
<dbReference type="OMA" id="KWATRTT"/>
<dbReference type="InterPro" id="IPR045272">
    <property type="entry name" value="ANXUR1/2-like"/>
</dbReference>
<evidence type="ECO:0000256" key="3">
    <source>
        <dbReference type="ARBA" id="ARBA00022679"/>
    </source>
</evidence>
<dbReference type="Gramene" id="QL04p069891:mrna">
    <property type="protein sequence ID" value="QL04p069891:mrna:CDS:1"/>
    <property type="gene ID" value="QL04p069891"/>
</dbReference>
<protein>
    <recommendedName>
        <fullName evidence="13">Malectin-like domain-containing protein</fullName>
    </recommendedName>
</protein>
<evidence type="ECO:0000256" key="10">
    <source>
        <dbReference type="ARBA" id="ARBA00023136"/>
    </source>
</evidence>
<comment type="subcellular location">
    <subcellularLocation>
        <location evidence="1">Membrane</location>
        <topology evidence="1">Single-pass type I membrane protein</topology>
    </subcellularLocation>
</comment>
<dbReference type="GO" id="GO:0004601">
    <property type="term" value="F:peroxidase activity"/>
    <property type="evidence" value="ECO:0007669"/>
    <property type="project" value="InterPro"/>
</dbReference>
<evidence type="ECO:0000256" key="12">
    <source>
        <dbReference type="SAM" id="SignalP"/>
    </source>
</evidence>
<dbReference type="FunFam" id="2.60.120.430:FF:000003">
    <property type="entry name" value="FERONIA receptor-like kinase"/>
    <property type="match status" value="1"/>
</dbReference>
<evidence type="ECO:0000256" key="11">
    <source>
        <dbReference type="ARBA" id="ARBA00023180"/>
    </source>
</evidence>
<dbReference type="Proteomes" id="UP000594261">
    <property type="component" value="Chromosome 4"/>
</dbReference>
<keyword evidence="10" id="KW-0472">Membrane</keyword>
<dbReference type="RefSeq" id="XP_030964481.1">
    <property type="nucleotide sequence ID" value="XM_031108621.1"/>
</dbReference>
<gene>
    <name evidence="14" type="primary">LOC115985708</name>
</gene>